<evidence type="ECO:0000313" key="7">
    <source>
        <dbReference type="Proteomes" id="UP000309340"/>
    </source>
</evidence>
<feature type="region of interest" description="Disordered" evidence="5">
    <location>
        <begin position="169"/>
        <end position="239"/>
    </location>
</feature>
<dbReference type="Proteomes" id="UP000309340">
    <property type="component" value="Unassembled WGS sequence"/>
</dbReference>
<dbReference type="InterPro" id="IPR019412">
    <property type="entry name" value="IML2/TPR_39"/>
</dbReference>
<reference evidence="6 7" key="1">
    <citation type="submission" date="2017-03" db="EMBL/GenBank/DDBJ databases">
        <title>Genomes of endolithic fungi from Antarctica.</title>
        <authorList>
            <person name="Coleine C."/>
            <person name="Masonjones S."/>
            <person name="Stajich J.E."/>
        </authorList>
    </citation>
    <scope>NUCLEOTIDE SEQUENCE [LARGE SCALE GENOMIC DNA]</scope>
    <source>
        <strain evidence="6 7">CCFEE 5184</strain>
    </source>
</reference>
<proteinExistence type="predicted"/>
<dbReference type="Pfam" id="PF10300">
    <property type="entry name" value="Iml2-TPR_39"/>
    <property type="match status" value="1"/>
</dbReference>
<dbReference type="OrthoDB" id="2154985at2759"/>
<accession>A0A4U0WJN6</accession>
<comment type="caution">
    <text evidence="6">The sequence shown here is derived from an EMBL/GenBank/DDBJ whole genome shotgun (WGS) entry which is preliminary data.</text>
</comment>
<gene>
    <name evidence="6" type="ORF">B0A55_11961</name>
</gene>
<organism evidence="6 7">
    <name type="scientific">Friedmanniomyces simplex</name>
    <dbReference type="NCBI Taxonomy" id="329884"/>
    <lineage>
        <taxon>Eukaryota</taxon>
        <taxon>Fungi</taxon>
        <taxon>Dikarya</taxon>
        <taxon>Ascomycota</taxon>
        <taxon>Pezizomycotina</taxon>
        <taxon>Dothideomycetes</taxon>
        <taxon>Dothideomycetidae</taxon>
        <taxon>Mycosphaerellales</taxon>
        <taxon>Teratosphaeriaceae</taxon>
        <taxon>Friedmanniomyces</taxon>
    </lineage>
</organism>
<comment type="subunit">
    <text evidence="1">Interacts with lipid droplet proteins.</text>
</comment>
<dbReference type="GO" id="GO:0005634">
    <property type="term" value="C:nucleus"/>
    <property type="evidence" value="ECO:0007669"/>
    <property type="project" value="TreeGrafter"/>
</dbReference>
<protein>
    <recommendedName>
        <fullName evidence="2">Inclusion body clearance protein IML2</fullName>
    </recommendedName>
    <alternativeName>
        <fullName evidence="3">Inclusion body clearance protein iml2</fullName>
    </alternativeName>
</protein>
<name>A0A4U0WJN6_9PEZI</name>
<evidence type="ECO:0000256" key="3">
    <source>
        <dbReference type="ARBA" id="ARBA00019539"/>
    </source>
</evidence>
<keyword evidence="7" id="KW-1185">Reference proteome</keyword>
<feature type="compositionally biased region" description="Low complexity" evidence="5">
    <location>
        <begin position="175"/>
        <end position="193"/>
    </location>
</feature>
<sequence length="709" mass="78132">MRRLGGLLGSRATVSTSKSLTALDEPAALQDAMASAAHIMNDDVELAETELSKGSSPFHKLGLSTALFLRAVLGFEKEVMEKAHACLMDAEEVASEHQRRAIRDPSKAHQSKIYNPGAEYALCHAESQLMSAVVAVLNESLTESLKGFYKLRKAFTTLHDISEQERRYLERTGKGAASSQASVVTSSSSVGGQETPAQSSGVLTPADSSEEEDEDDFVDAQESSPAPDTSPPVYQGDLDGRSMEKLSLEDTVTNKLNSSMAPNGAASDSNAAVAKADQDIDFRTITSDPIDLFIHSGTALCFGLLQVLLSMIPPAFAKLLSLFSFRGDREAGLRMLWSASKFKHNINGAMAGLITLGFYNGAVAFCDILGKGAVPETRLHDLLREMRDLYPGSKLWLLEEARMLGADKQVEKAIEIVGQGQDSGLKQVNALRVFERSLNCMYAHRYEECAQGFIECVGMNSWSHGMYYYLAGACYVELYRLHNESDAKLAEGYAAMAEEYLHIVPQHVGKKGFMGRQLPFDTFVGRKIKKWDHRAEKWHCKFVDAVGVSPVAEMSYFWSGFRRMNASQLQTSLERLAWSEDVGRNPHWEQEAADEKATLALLRATCFRFRGEIPQAKGTIAEGVLSHDLAEIKACDLPDTWPLPVAHYELAVCYWDQAGRESGDRATLQKCSDELLKVEKWESFELEARVGLKITTGRETLRKCGVVSS</sequence>
<evidence type="ECO:0000256" key="1">
    <source>
        <dbReference type="ARBA" id="ARBA00011408"/>
    </source>
</evidence>
<dbReference type="GO" id="GO:0005829">
    <property type="term" value="C:cytosol"/>
    <property type="evidence" value="ECO:0007669"/>
    <property type="project" value="TreeGrafter"/>
</dbReference>
<dbReference type="GO" id="GO:0005741">
    <property type="term" value="C:mitochondrial outer membrane"/>
    <property type="evidence" value="ECO:0007669"/>
    <property type="project" value="TreeGrafter"/>
</dbReference>
<comment type="function">
    <text evidence="4">Inclusion body (IB) resident protein that interacts strongly with lipid droplet (LD) proteins. Involved in LD-mediated IB clearing after protein folding stress, probably by enabling access to the IBs of an LD-stored soluble sterol derivative that acts as a chaperone in inclusion clearing.</text>
</comment>
<evidence type="ECO:0000313" key="6">
    <source>
        <dbReference type="EMBL" id="TKA61815.1"/>
    </source>
</evidence>
<dbReference type="AlphaFoldDB" id="A0A4U0WJN6"/>
<dbReference type="PANTHER" id="PTHR31859">
    <property type="entry name" value="TETRATRICOPEPTIDE REPEAT PROTEIN 39 FAMILY MEMBER"/>
    <property type="match status" value="1"/>
</dbReference>
<dbReference type="PANTHER" id="PTHR31859:SF1">
    <property type="entry name" value="TETRATRICOPEPTIDE REPEAT PROTEIN 39C"/>
    <property type="match status" value="1"/>
</dbReference>
<evidence type="ECO:0000256" key="2">
    <source>
        <dbReference type="ARBA" id="ARBA00018424"/>
    </source>
</evidence>
<dbReference type="EMBL" id="NAJQ01001162">
    <property type="protein sequence ID" value="TKA61815.1"/>
    <property type="molecule type" value="Genomic_DNA"/>
</dbReference>
<evidence type="ECO:0000256" key="4">
    <source>
        <dbReference type="ARBA" id="ARBA00043897"/>
    </source>
</evidence>
<evidence type="ECO:0000256" key="5">
    <source>
        <dbReference type="SAM" id="MobiDB-lite"/>
    </source>
</evidence>
<feature type="compositionally biased region" description="Acidic residues" evidence="5">
    <location>
        <begin position="208"/>
        <end position="219"/>
    </location>
</feature>